<dbReference type="EC" id="2.7.13.3" evidence="3"/>
<keyword evidence="15" id="KW-1185">Reference proteome</keyword>
<evidence type="ECO:0000256" key="8">
    <source>
        <dbReference type="ARBA" id="ARBA00022777"/>
    </source>
</evidence>
<keyword evidence="7" id="KW-0547">Nucleotide-binding</keyword>
<evidence type="ECO:0000256" key="11">
    <source>
        <dbReference type="ARBA" id="ARBA00023012"/>
    </source>
</evidence>
<dbReference type="InterPro" id="IPR003661">
    <property type="entry name" value="HisK_dim/P_dom"/>
</dbReference>
<comment type="subcellular location">
    <subcellularLocation>
        <location evidence="2">Membrane</location>
        <topology evidence="2">Multi-pass membrane protein</topology>
    </subcellularLocation>
</comment>
<evidence type="ECO:0000256" key="10">
    <source>
        <dbReference type="ARBA" id="ARBA00022989"/>
    </source>
</evidence>
<dbReference type="CDD" id="cd00082">
    <property type="entry name" value="HisKA"/>
    <property type="match status" value="1"/>
</dbReference>
<comment type="catalytic activity">
    <reaction evidence="1">
        <text>ATP + protein L-histidine = ADP + protein N-phospho-L-histidine.</text>
        <dbReference type="EC" id="2.7.13.3"/>
    </reaction>
</comment>
<evidence type="ECO:0000256" key="2">
    <source>
        <dbReference type="ARBA" id="ARBA00004141"/>
    </source>
</evidence>
<evidence type="ECO:0000313" key="14">
    <source>
        <dbReference type="EMBL" id="RBO92158.1"/>
    </source>
</evidence>
<comment type="caution">
    <text evidence="14">The sequence shown here is derived from an EMBL/GenBank/DDBJ whole genome shotgun (WGS) entry which is preliminary data.</text>
</comment>
<dbReference type="InterPro" id="IPR003594">
    <property type="entry name" value="HATPase_dom"/>
</dbReference>
<dbReference type="Proteomes" id="UP000252893">
    <property type="component" value="Unassembled WGS sequence"/>
</dbReference>
<dbReference type="InterPro" id="IPR013727">
    <property type="entry name" value="2CSK_N"/>
</dbReference>
<protein>
    <recommendedName>
        <fullName evidence="3">histidine kinase</fullName>
        <ecNumber evidence="3">2.7.13.3</ecNumber>
    </recommendedName>
</protein>
<keyword evidence="12" id="KW-0472">Membrane</keyword>
<dbReference type="PANTHER" id="PTHR45436">
    <property type="entry name" value="SENSOR HISTIDINE KINASE YKOH"/>
    <property type="match status" value="1"/>
</dbReference>
<evidence type="ECO:0000256" key="9">
    <source>
        <dbReference type="ARBA" id="ARBA00022840"/>
    </source>
</evidence>
<evidence type="ECO:0000313" key="15">
    <source>
        <dbReference type="Proteomes" id="UP000252893"/>
    </source>
</evidence>
<dbReference type="InterPro" id="IPR050428">
    <property type="entry name" value="TCS_sensor_his_kinase"/>
</dbReference>
<dbReference type="GO" id="GO:0005886">
    <property type="term" value="C:plasma membrane"/>
    <property type="evidence" value="ECO:0007669"/>
    <property type="project" value="TreeGrafter"/>
</dbReference>
<accession>A0A366DSH5</accession>
<dbReference type="SMART" id="SM00388">
    <property type="entry name" value="HisKA"/>
    <property type="match status" value="1"/>
</dbReference>
<evidence type="ECO:0000256" key="4">
    <source>
        <dbReference type="ARBA" id="ARBA00022553"/>
    </source>
</evidence>
<feature type="transmembrane region" description="Helical" evidence="12">
    <location>
        <begin position="7"/>
        <end position="29"/>
    </location>
</feature>
<keyword evidence="10 12" id="KW-1133">Transmembrane helix</keyword>
<dbReference type="GO" id="GO:0005524">
    <property type="term" value="F:ATP binding"/>
    <property type="evidence" value="ECO:0007669"/>
    <property type="project" value="UniProtKB-KW"/>
</dbReference>
<dbReference type="SUPFAM" id="SSF47384">
    <property type="entry name" value="Homodimeric domain of signal transducing histidine kinase"/>
    <property type="match status" value="1"/>
</dbReference>
<dbReference type="Gene3D" id="1.10.287.130">
    <property type="match status" value="1"/>
</dbReference>
<dbReference type="PANTHER" id="PTHR45436:SF14">
    <property type="entry name" value="SENSOR PROTEIN QSEC"/>
    <property type="match status" value="1"/>
</dbReference>
<dbReference type="InterPro" id="IPR005467">
    <property type="entry name" value="His_kinase_dom"/>
</dbReference>
<keyword evidence="4" id="KW-0597">Phosphoprotein</keyword>
<evidence type="ECO:0000256" key="5">
    <source>
        <dbReference type="ARBA" id="ARBA00022679"/>
    </source>
</evidence>
<dbReference type="PROSITE" id="PS50109">
    <property type="entry name" value="HIS_KIN"/>
    <property type="match status" value="1"/>
</dbReference>
<reference evidence="14 15" key="1">
    <citation type="submission" date="2018-06" db="EMBL/GenBank/DDBJ databases">
        <title>Genomic Encyclopedia of Type Strains, Phase IV (KMG-IV): sequencing the most valuable type-strain genomes for metagenomic binning, comparative biology and taxonomic classification.</title>
        <authorList>
            <person name="Goeker M."/>
        </authorList>
    </citation>
    <scope>NUCLEOTIDE SEQUENCE [LARGE SCALE GENOMIC DNA]</scope>
    <source>
        <strain evidence="14 15">DSM 25619</strain>
    </source>
</reference>
<dbReference type="RefSeq" id="WP_113945480.1">
    <property type="nucleotide sequence ID" value="NZ_JBHEEG010000009.1"/>
</dbReference>
<evidence type="ECO:0000259" key="13">
    <source>
        <dbReference type="PROSITE" id="PS50109"/>
    </source>
</evidence>
<keyword evidence="8 14" id="KW-0418">Kinase</keyword>
<dbReference type="Gene3D" id="3.30.565.10">
    <property type="entry name" value="Histidine kinase-like ATPase, C-terminal domain"/>
    <property type="match status" value="1"/>
</dbReference>
<keyword evidence="9" id="KW-0067">ATP-binding</keyword>
<gene>
    <name evidence="14" type="ORF">DFR47_10757</name>
</gene>
<dbReference type="SMART" id="SM00387">
    <property type="entry name" value="HATPase_c"/>
    <property type="match status" value="1"/>
</dbReference>
<dbReference type="AlphaFoldDB" id="A0A366DSH5"/>
<evidence type="ECO:0000256" key="3">
    <source>
        <dbReference type="ARBA" id="ARBA00012438"/>
    </source>
</evidence>
<feature type="domain" description="Histidine kinase" evidence="13">
    <location>
        <begin position="234"/>
        <end position="441"/>
    </location>
</feature>
<evidence type="ECO:0000256" key="6">
    <source>
        <dbReference type="ARBA" id="ARBA00022692"/>
    </source>
</evidence>
<keyword evidence="11" id="KW-0902">Two-component regulatory system</keyword>
<dbReference type="Pfam" id="PF08521">
    <property type="entry name" value="2CSK_N"/>
    <property type="match status" value="1"/>
</dbReference>
<organism evidence="14 15">
    <name type="scientific">Pseudochrobactrum asaccharolyticum</name>
    <dbReference type="NCBI Taxonomy" id="354351"/>
    <lineage>
        <taxon>Bacteria</taxon>
        <taxon>Pseudomonadati</taxon>
        <taxon>Pseudomonadota</taxon>
        <taxon>Alphaproteobacteria</taxon>
        <taxon>Hyphomicrobiales</taxon>
        <taxon>Brucellaceae</taxon>
        <taxon>Pseudochrobactrum</taxon>
    </lineage>
</organism>
<dbReference type="Pfam" id="PF00512">
    <property type="entry name" value="HisKA"/>
    <property type="match status" value="1"/>
</dbReference>
<dbReference type="Pfam" id="PF02518">
    <property type="entry name" value="HATPase_c"/>
    <property type="match status" value="1"/>
</dbReference>
<keyword evidence="5" id="KW-0808">Transferase</keyword>
<dbReference type="OrthoDB" id="9809766at2"/>
<dbReference type="EMBL" id="QNRH01000007">
    <property type="protein sequence ID" value="RBO92158.1"/>
    <property type="molecule type" value="Genomic_DNA"/>
</dbReference>
<sequence length="441" mass="48728">MTSLHKRLFIILVAATGIIWASAVAWTYFNSRNQLEHVLDTRLQEAARMVHSLLGNASTGMNTTKAISLPHEHGNYERYLSCQIWSLDGELVGSSTGAPDIKITGNSTGFSDEIVQGELWRVYTIVDPAKGVRILVADRLALRDRLVGDLVKGLVAPIILILPLLGLLIWISLGRGLRPLHELADKVRQKDADDMRPLEAENIPSEVKPLADALNGLFIKVEAARRHEREVTAFAAHELRTPLAGLKTQAQIALATTDPAIQEGALQQILLSVDRTTRLVRQLLALAKLDADASPVTPEKVNLGQLVEEIIAQNTVAGRKINNHIDPSLYEHNLQTDRHSLTLILRNIYENATHYSPAEETIRWESLKNGSGIVVRDCGNGVAEEEIPLLTTRFYRGSNKSQTGTGLGLTIVETAAKRLGISFTLRNRTDRRGMEAELRWT</sequence>
<dbReference type="InterPro" id="IPR036097">
    <property type="entry name" value="HisK_dim/P_sf"/>
</dbReference>
<dbReference type="GO" id="GO:0000155">
    <property type="term" value="F:phosphorelay sensor kinase activity"/>
    <property type="evidence" value="ECO:0007669"/>
    <property type="project" value="InterPro"/>
</dbReference>
<feature type="transmembrane region" description="Helical" evidence="12">
    <location>
        <begin position="154"/>
        <end position="173"/>
    </location>
</feature>
<keyword evidence="6 12" id="KW-0812">Transmembrane</keyword>
<proteinExistence type="predicted"/>
<evidence type="ECO:0000256" key="1">
    <source>
        <dbReference type="ARBA" id="ARBA00000085"/>
    </source>
</evidence>
<dbReference type="SUPFAM" id="SSF55874">
    <property type="entry name" value="ATPase domain of HSP90 chaperone/DNA topoisomerase II/histidine kinase"/>
    <property type="match status" value="1"/>
</dbReference>
<evidence type="ECO:0000256" key="12">
    <source>
        <dbReference type="SAM" id="Phobius"/>
    </source>
</evidence>
<evidence type="ECO:0000256" key="7">
    <source>
        <dbReference type="ARBA" id="ARBA00022741"/>
    </source>
</evidence>
<name>A0A366DSH5_9HYPH</name>
<dbReference type="InterPro" id="IPR036890">
    <property type="entry name" value="HATPase_C_sf"/>
</dbReference>